<keyword evidence="2" id="KW-1185">Reference proteome</keyword>
<protein>
    <submittedName>
        <fullName evidence="3">Uncharacterized protein</fullName>
    </submittedName>
</protein>
<proteinExistence type="predicted"/>
<dbReference type="AlphaFoldDB" id="A0A914DKH1"/>
<name>A0A914DKH1_9BILA</name>
<feature type="transmembrane region" description="Helical" evidence="1">
    <location>
        <begin position="110"/>
        <end position="132"/>
    </location>
</feature>
<keyword evidence="1" id="KW-0812">Transmembrane</keyword>
<evidence type="ECO:0000256" key="1">
    <source>
        <dbReference type="SAM" id="Phobius"/>
    </source>
</evidence>
<evidence type="ECO:0000313" key="2">
    <source>
        <dbReference type="Proteomes" id="UP000887540"/>
    </source>
</evidence>
<evidence type="ECO:0000313" key="3">
    <source>
        <dbReference type="WBParaSite" id="ACRNAN_scaffold273.g29542.t1"/>
    </source>
</evidence>
<reference evidence="3" key="1">
    <citation type="submission" date="2022-11" db="UniProtKB">
        <authorList>
            <consortium name="WormBaseParasite"/>
        </authorList>
    </citation>
    <scope>IDENTIFICATION</scope>
</reference>
<dbReference type="InterPro" id="IPR038050">
    <property type="entry name" value="Neuro_actylchol_rec"/>
</dbReference>
<dbReference type="WBParaSite" id="ACRNAN_scaffold273.g29542.t1">
    <property type="protein sequence ID" value="ACRNAN_scaffold273.g29542.t1"/>
    <property type="gene ID" value="ACRNAN_scaffold273.g29542"/>
</dbReference>
<accession>A0A914DKH1</accession>
<organism evidence="2 3">
    <name type="scientific">Acrobeloides nanus</name>
    <dbReference type="NCBI Taxonomy" id="290746"/>
    <lineage>
        <taxon>Eukaryota</taxon>
        <taxon>Metazoa</taxon>
        <taxon>Ecdysozoa</taxon>
        <taxon>Nematoda</taxon>
        <taxon>Chromadorea</taxon>
        <taxon>Rhabditida</taxon>
        <taxon>Tylenchina</taxon>
        <taxon>Cephalobomorpha</taxon>
        <taxon>Cephaloboidea</taxon>
        <taxon>Cephalobidae</taxon>
        <taxon>Acrobeloides</taxon>
    </lineage>
</organism>
<sequence length="142" mass="16414">MMDSTQFTFVPIPVNYKPKLFKGNSAWDIKNVTIVNRIEPDDGVWGEKGYVFQYVFELERRSTYYFAVVVLPCFFIATVSIVGIFAPGTEHEPGDVIKEEWDMVETRLDFVGIAIFEAFNIINLFSLAYFAYLPTPDMKDWL</sequence>
<keyword evidence="1" id="KW-1133">Transmembrane helix</keyword>
<dbReference type="Proteomes" id="UP000887540">
    <property type="component" value="Unplaced"/>
</dbReference>
<keyword evidence="1" id="KW-0472">Membrane</keyword>
<dbReference type="Gene3D" id="1.20.58.390">
    <property type="entry name" value="Neurotransmitter-gated ion-channel transmembrane domain"/>
    <property type="match status" value="1"/>
</dbReference>
<feature type="transmembrane region" description="Helical" evidence="1">
    <location>
        <begin position="64"/>
        <end position="86"/>
    </location>
</feature>